<protein>
    <submittedName>
        <fullName evidence="1">Uncharacterized protein</fullName>
    </submittedName>
</protein>
<keyword evidence="2" id="KW-1185">Reference proteome</keyword>
<accession>A0AAD3H3H7</accession>
<dbReference type="AlphaFoldDB" id="A0AAD3H3H7"/>
<evidence type="ECO:0000313" key="1">
    <source>
        <dbReference type="EMBL" id="GFH48559.1"/>
    </source>
</evidence>
<comment type="caution">
    <text evidence="1">The sequence shown here is derived from an EMBL/GenBank/DDBJ whole genome shotgun (WGS) entry which is preliminary data.</text>
</comment>
<gene>
    <name evidence="1" type="ORF">CTEN210_05035</name>
</gene>
<name>A0AAD3H3H7_9STRA</name>
<evidence type="ECO:0000313" key="2">
    <source>
        <dbReference type="Proteomes" id="UP001054902"/>
    </source>
</evidence>
<dbReference type="Proteomes" id="UP001054902">
    <property type="component" value="Unassembled WGS sequence"/>
</dbReference>
<organism evidence="1 2">
    <name type="scientific">Chaetoceros tenuissimus</name>
    <dbReference type="NCBI Taxonomy" id="426638"/>
    <lineage>
        <taxon>Eukaryota</taxon>
        <taxon>Sar</taxon>
        <taxon>Stramenopiles</taxon>
        <taxon>Ochrophyta</taxon>
        <taxon>Bacillariophyta</taxon>
        <taxon>Coscinodiscophyceae</taxon>
        <taxon>Chaetocerotophycidae</taxon>
        <taxon>Chaetocerotales</taxon>
        <taxon>Chaetocerotaceae</taxon>
        <taxon>Chaetoceros</taxon>
    </lineage>
</organism>
<reference evidence="1 2" key="1">
    <citation type="journal article" date="2021" name="Sci. Rep.">
        <title>The genome of the diatom Chaetoceros tenuissimus carries an ancient integrated fragment of an extant virus.</title>
        <authorList>
            <person name="Hongo Y."/>
            <person name="Kimura K."/>
            <person name="Takaki Y."/>
            <person name="Yoshida Y."/>
            <person name="Baba S."/>
            <person name="Kobayashi G."/>
            <person name="Nagasaki K."/>
            <person name="Hano T."/>
            <person name="Tomaru Y."/>
        </authorList>
    </citation>
    <scope>NUCLEOTIDE SEQUENCE [LARGE SCALE GENOMIC DNA]</scope>
    <source>
        <strain evidence="1 2">NIES-3715</strain>
    </source>
</reference>
<dbReference type="EMBL" id="BLLK01000028">
    <property type="protein sequence ID" value="GFH48559.1"/>
    <property type="molecule type" value="Genomic_DNA"/>
</dbReference>
<sequence length="316" mass="36280">MALLKLKRIRKQRTVVSSLLLIAIVLVMGSFRKNEETEGRVRNLSIDGQMEIHSTNGNAGAPVIKTFFQPLHTDGDFDMKQNEMLTLWAEEWNMAGFQTQILTLENARIHPYFEEMKKVVEEKLPGDPYNHYCFYRYLAMATSGGGWHVDYDTMPSNFPLELAQILPYHGAFVSYHGPVPALISASEEEWTRIGQLITEQTHKTSNPHPSDMNMIKDLLQENEGIHDIIFKPASANYVVKPPFILNSKEEVNCDLMQFALVTHFSHYGMELLFKENKFPIAIENPNEQGTRERGIKKIQDMFREQCRPIPSTFRTG</sequence>
<proteinExistence type="predicted"/>